<dbReference type="AlphaFoldDB" id="A0A2S9K3C0"/>
<dbReference type="Gene3D" id="3.40.190.150">
    <property type="entry name" value="Bordetella uptake gene, domain 1"/>
    <property type="match status" value="1"/>
</dbReference>
<keyword evidence="2" id="KW-0732">Signal</keyword>
<organism evidence="3 4">
    <name type="scientific">Malikia granosa</name>
    <dbReference type="NCBI Taxonomy" id="263067"/>
    <lineage>
        <taxon>Bacteria</taxon>
        <taxon>Pseudomonadati</taxon>
        <taxon>Pseudomonadota</taxon>
        <taxon>Betaproteobacteria</taxon>
        <taxon>Burkholderiales</taxon>
        <taxon>Comamonadaceae</taxon>
        <taxon>Malikia</taxon>
    </lineage>
</organism>
<name>A0A2S9K3C0_9BURK</name>
<feature type="chain" id="PRO_5015760385" evidence="2">
    <location>
        <begin position="30"/>
        <end position="329"/>
    </location>
</feature>
<sequence length="329" mass="34164">MAFHLPRRTLVAAAASLCAALLTPGFAQTASYPEKPVKLAVGFAPGTGPDLLARTLGIKLGENLKQSIVVENRSGAGGQIAAGAIAKAVPDGYNVLIADVSAISIAPAAFSKLPYDPIKELTPVAEVARTDFILVVPPHAPVQSVADFVRVAKAQGGKINFATFGAGTPGHFGADMLGEMAGFPVQTIHFRDTGSAVQSIVAGEVQAALVSTALGVAQIKAGKMRGLATTAPRRSPLLPELPTFAEAGYPKADFSAWFTLFVPTGTAPAIVATLNAQAVKAVQSPEIRKRLEEAGFTVSGSSQEEARRLVEAERLRWAQVVKSSGFKAD</sequence>
<dbReference type="OrthoDB" id="8678477at2"/>
<evidence type="ECO:0000256" key="1">
    <source>
        <dbReference type="ARBA" id="ARBA00006987"/>
    </source>
</evidence>
<dbReference type="SUPFAM" id="SSF53850">
    <property type="entry name" value="Periplasmic binding protein-like II"/>
    <property type="match status" value="1"/>
</dbReference>
<dbReference type="InterPro" id="IPR042100">
    <property type="entry name" value="Bug_dom1"/>
</dbReference>
<protein>
    <submittedName>
        <fullName evidence="3">Tripartite tricarboxylate transporter substrate binding protein</fullName>
    </submittedName>
</protein>
<feature type="signal peptide" evidence="2">
    <location>
        <begin position="1"/>
        <end position="29"/>
    </location>
</feature>
<dbReference type="RefSeq" id="WP_105748764.1">
    <property type="nucleotide sequence ID" value="NZ_PVLQ01000040.1"/>
</dbReference>
<dbReference type="EMBL" id="PVLQ01000040">
    <property type="protein sequence ID" value="PRD64941.1"/>
    <property type="molecule type" value="Genomic_DNA"/>
</dbReference>
<accession>A0A2S9K3C0</accession>
<gene>
    <name evidence="3" type="ORF">C6P64_11765</name>
</gene>
<evidence type="ECO:0000256" key="2">
    <source>
        <dbReference type="SAM" id="SignalP"/>
    </source>
</evidence>
<reference evidence="3 4" key="1">
    <citation type="submission" date="2018-03" db="EMBL/GenBank/DDBJ databases">
        <title>Comparative genomics illustrates the genes involved in a hyperalkaliphilic mechanisms of Serpentinomonas isolated from highly-alkaline calcium-rich serpentinized springs.</title>
        <authorList>
            <person name="Suzuki S."/>
            <person name="Ishii S."/>
            <person name="Walworth N."/>
            <person name="Bird L."/>
            <person name="Kuenen J.G."/>
            <person name="Nealson K.H."/>
        </authorList>
    </citation>
    <scope>NUCLEOTIDE SEQUENCE [LARGE SCALE GENOMIC DNA]</scope>
    <source>
        <strain evidence="3 4">P1</strain>
    </source>
</reference>
<comment type="similarity">
    <text evidence="1">Belongs to the UPF0065 (bug) family.</text>
</comment>
<dbReference type="Gene3D" id="3.40.190.10">
    <property type="entry name" value="Periplasmic binding protein-like II"/>
    <property type="match status" value="1"/>
</dbReference>
<dbReference type="Pfam" id="PF03401">
    <property type="entry name" value="TctC"/>
    <property type="match status" value="1"/>
</dbReference>
<dbReference type="Proteomes" id="UP000238589">
    <property type="component" value="Unassembled WGS sequence"/>
</dbReference>
<dbReference type="PIRSF" id="PIRSF017082">
    <property type="entry name" value="YflP"/>
    <property type="match status" value="1"/>
</dbReference>
<evidence type="ECO:0000313" key="3">
    <source>
        <dbReference type="EMBL" id="PRD64941.1"/>
    </source>
</evidence>
<dbReference type="InterPro" id="IPR005064">
    <property type="entry name" value="BUG"/>
</dbReference>
<dbReference type="PANTHER" id="PTHR42928">
    <property type="entry name" value="TRICARBOXYLATE-BINDING PROTEIN"/>
    <property type="match status" value="1"/>
</dbReference>
<keyword evidence="4" id="KW-1185">Reference proteome</keyword>
<evidence type="ECO:0000313" key="4">
    <source>
        <dbReference type="Proteomes" id="UP000238589"/>
    </source>
</evidence>
<proteinExistence type="inferred from homology"/>
<comment type="caution">
    <text evidence="3">The sequence shown here is derived from an EMBL/GenBank/DDBJ whole genome shotgun (WGS) entry which is preliminary data.</text>
</comment>
<dbReference type="PANTHER" id="PTHR42928:SF5">
    <property type="entry name" value="BLR1237 PROTEIN"/>
    <property type="match status" value="1"/>
</dbReference>